<comment type="caution">
    <text evidence="2">The sequence shown here is derived from an EMBL/GenBank/DDBJ whole genome shotgun (WGS) entry which is preliminary data.</text>
</comment>
<dbReference type="Proteomes" id="UP000735302">
    <property type="component" value="Unassembled WGS sequence"/>
</dbReference>
<feature type="region of interest" description="Disordered" evidence="1">
    <location>
        <begin position="102"/>
        <end position="146"/>
    </location>
</feature>
<feature type="compositionally biased region" description="Polar residues" evidence="1">
    <location>
        <begin position="225"/>
        <end position="243"/>
    </location>
</feature>
<evidence type="ECO:0000256" key="1">
    <source>
        <dbReference type="SAM" id="MobiDB-lite"/>
    </source>
</evidence>
<gene>
    <name evidence="2" type="ORF">PoB_003859500</name>
</gene>
<dbReference type="SUPFAM" id="SSF55729">
    <property type="entry name" value="Acyl-CoA N-acyltransferases (Nat)"/>
    <property type="match status" value="1"/>
</dbReference>
<dbReference type="InterPro" id="IPR016181">
    <property type="entry name" value="Acyl_CoA_acyltransferase"/>
</dbReference>
<organism evidence="2 3">
    <name type="scientific">Plakobranchus ocellatus</name>
    <dbReference type="NCBI Taxonomy" id="259542"/>
    <lineage>
        <taxon>Eukaryota</taxon>
        <taxon>Metazoa</taxon>
        <taxon>Spiralia</taxon>
        <taxon>Lophotrochozoa</taxon>
        <taxon>Mollusca</taxon>
        <taxon>Gastropoda</taxon>
        <taxon>Heterobranchia</taxon>
        <taxon>Euthyneura</taxon>
        <taxon>Panpulmonata</taxon>
        <taxon>Sacoglossa</taxon>
        <taxon>Placobranchoidea</taxon>
        <taxon>Plakobranchidae</taxon>
        <taxon>Plakobranchus</taxon>
    </lineage>
</organism>
<proteinExistence type="predicted"/>
<feature type="region of interest" description="Disordered" evidence="1">
    <location>
        <begin position="224"/>
        <end position="243"/>
    </location>
</feature>
<keyword evidence="3" id="KW-1185">Reference proteome</keyword>
<dbReference type="EMBL" id="BLXT01004371">
    <property type="protein sequence ID" value="GFO12090.1"/>
    <property type="molecule type" value="Genomic_DNA"/>
</dbReference>
<dbReference type="Gene3D" id="3.40.630.30">
    <property type="match status" value="1"/>
</dbReference>
<dbReference type="AlphaFoldDB" id="A0AAV4AZ43"/>
<protein>
    <recommendedName>
        <fullName evidence="4">N-acetyltransferase domain-containing protein</fullName>
    </recommendedName>
</protein>
<reference evidence="2 3" key="1">
    <citation type="journal article" date="2021" name="Elife">
        <title>Chloroplast acquisition without the gene transfer in kleptoplastic sea slugs, Plakobranchus ocellatus.</title>
        <authorList>
            <person name="Maeda T."/>
            <person name="Takahashi S."/>
            <person name="Yoshida T."/>
            <person name="Shimamura S."/>
            <person name="Takaki Y."/>
            <person name="Nagai Y."/>
            <person name="Toyoda A."/>
            <person name="Suzuki Y."/>
            <person name="Arimoto A."/>
            <person name="Ishii H."/>
            <person name="Satoh N."/>
            <person name="Nishiyama T."/>
            <person name="Hasebe M."/>
            <person name="Maruyama T."/>
            <person name="Minagawa J."/>
            <person name="Obokata J."/>
            <person name="Shigenobu S."/>
        </authorList>
    </citation>
    <scope>NUCLEOTIDE SEQUENCE [LARGE SCALE GENOMIC DNA]</scope>
</reference>
<accession>A0AAV4AZ43</accession>
<feature type="compositionally biased region" description="Basic and acidic residues" evidence="1">
    <location>
        <begin position="105"/>
        <end position="143"/>
    </location>
</feature>
<sequence length="429" mass="47550">MERGCPCRQRLVTKRRRKKQYACACGLPLHLTLPDGSTVAVRPMSELQLSSTLAIRREAESLDWQPGLGVTRCLTDDDFRSEVKDFHKFAITMVTDKAVNSTEDEVSKCRGERENSLNGDKCRSKQENETKERENEEQSHEDDTFNSDYALIGLGQGVVDIDTQEEKCGSCAGLTDFKRNQASSDVRKADCADNTTDEESVSKDERGHSIKICDESIRERALLESSHSTGFSSDLQGDSSMDSGIDSNKDSFLGGSGYKRIPLHAHKTICMKCMRSTKTKDNVAKEEDIASKSEDFVIMSKDHTAAGPSTPSSGERLVASVILTDSKYFRGSFIVTPWSFVSPAYKGRGLDSLCLSISELMAKRLGFWGMYLDMLVTDVSSVSLVERKAGYVRVGTLPNVDVDSRGRVVGCHVYYKDLRTPDGVNVKLY</sequence>
<evidence type="ECO:0000313" key="3">
    <source>
        <dbReference type="Proteomes" id="UP000735302"/>
    </source>
</evidence>
<evidence type="ECO:0008006" key="4">
    <source>
        <dbReference type="Google" id="ProtNLM"/>
    </source>
</evidence>
<name>A0AAV4AZ43_9GAST</name>
<evidence type="ECO:0000313" key="2">
    <source>
        <dbReference type="EMBL" id="GFO12090.1"/>
    </source>
</evidence>